<evidence type="ECO:0000313" key="3">
    <source>
        <dbReference type="Proteomes" id="UP000886998"/>
    </source>
</evidence>
<name>A0A8X6XLK0_9ARAC</name>
<dbReference type="EMBL" id="BMAV01010829">
    <property type="protein sequence ID" value="GFY56213.1"/>
    <property type="molecule type" value="Genomic_DNA"/>
</dbReference>
<evidence type="ECO:0000256" key="1">
    <source>
        <dbReference type="SAM" id="MobiDB-lite"/>
    </source>
</evidence>
<feature type="compositionally biased region" description="Polar residues" evidence="1">
    <location>
        <begin position="62"/>
        <end position="72"/>
    </location>
</feature>
<comment type="caution">
    <text evidence="2">The sequence shown here is derived from an EMBL/GenBank/DDBJ whole genome shotgun (WGS) entry which is preliminary data.</text>
</comment>
<organism evidence="2 3">
    <name type="scientific">Trichonephila inaurata madagascariensis</name>
    <dbReference type="NCBI Taxonomy" id="2747483"/>
    <lineage>
        <taxon>Eukaryota</taxon>
        <taxon>Metazoa</taxon>
        <taxon>Ecdysozoa</taxon>
        <taxon>Arthropoda</taxon>
        <taxon>Chelicerata</taxon>
        <taxon>Arachnida</taxon>
        <taxon>Araneae</taxon>
        <taxon>Araneomorphae</taxon>
        <taxon>Entelegynae</taxon>
        <taxon>Araneoidea</taxon>
        <taxon>Nephilidae</taxon>
        <taxon>Trichonephila</taxon>
        <taxon>Trichonephila inaurata</taxon>
    </lineage>
</organism>
<gene>
    <name evidence="2" type="ORF">TNIN_51291</name>
</gene>
<sequence>MIGSKAFGSQRSPNRHVAHICGGGYSPRARLRLLLEFTQHVLFKFRCPRTPGTPCVVHPTNKRTGFSETPMQASRRKSFPVQSPGLQGIPIHNAVNEMDIGHFLINVAGHPYSRQK</sequence>
<protein>
    <submittedName>
        <fullName evidence="2">Uncharacterized protein</fullName>
    </submittedName>
</protein>
<feature type="region of interest" description="Disordered" evidence="1">
    <location>
        <begin position="59"/>
        <end position="85"/>
    </location>
</feature>
<proteinExistence type="predicted"/>
<dbReference type="Proteomes" id="UP000886998">
    <property type="component" value="Unassembled WGS sequence"/>
</dbReference>
<dbReference type="AlphaFoldDB" id="A0A8X6XLK0"/>
<dbReference type="OrthoDB" id="6471243at2759"/>
<reference evidence="2" key="1">
    <citation type="submission" date="2020-08" db="EMBL/GenBank/DDBJ databases">
        <title>Multicomponent nature underlies the extraordinary mechanical properties of spider dragline silk.</title>
        <authorList>
            <person name="Kono N."/>
            <person name="Nakamura H."/>
            <person name="Mori M."/>
            <person name="Yoshida Y."/>
            <person name="Ohtoshi R."/>
            <person name="Malay A.D."/>
            <person name="Moran D.A.P."/>
            <person name="Tomita M."/>
            <person name="Numata K."/>
            <person name="Arakawa K."/>
        </authorList>
    </citation>
    <scope>NUCLEOTIDE SEQUENCE</scope>
</reference>
<accession>A0A8X6XLK0</accession>
<keyword evidence="3" id="KW-1185">Reference proteome</keyword>
<evidence type="ECO:0000313" key="2">
    <source>
        <dbReference type="EMBL" id="GFY56213.1"/>
    </source>
</evidence>